<accession>A0A9Q0J696</accession>
<protein>
    <recommendedName>
        <fullName evidence="3">Glabrous enhancer-binding protein-like DBD domain-containing protein</fullName>
    </recommendedName>
</protein>
<evidence type="ECO:0000313" key="4">
    <source>
        <dbReference type="EMBL" id="KAJ4830023.1"/>
    </source>
</evidence>
<proteinExistence type="inferred from homology"/>
<feature type="region of interest" description="Disordered" evidence="2">
    <location>
        <begin position="254"/>
        <end position="273"/>
    </location>
</feature>
<reference evidence="4" key="2">
    <citation type="journal article" date="2023" name="Plants (Basel)">
        <title>Annotation of the Turnera subulata (Passifloraceae) Draft Genome Reveals the S-Locus Evolved after the Divergence of Turneroideae from Passifloroideae in a Stepwise Manner.</title>
        <authorList>
            <person name="Henning P.M."/>
            <person name="Roalson E.H."/>
            <person name="Mir W."/>
            <person name="McCubbin A.G."/>
            <person name="Shore J.S."/>
        </authorList>
    </citation>
    <scope>NUCLEOTIDE SEQUENCE</scope>
    <source>
        <strain evidence="4">F60SS</strain>
    </source>
</reference>
<dbReference type="OrthoDB" id="851571at2759"/>
<dbReference type="AlphaFoldDB" id="A0A9Q0J696"/>
<dbReference type="Pfam" id="PF04504">
    <property type="entry name" value="GeBP-like_DBD"/>
    <property type="match status" value="1"/>
</dbReference>
<comment type="caution">
    <text evidence="4">The sequence shown here is derived from an EMBL/GenBank/DDBJ whole genome shotgun (WGS) entry which is preliminary data.</text>
</comment>
<comment type="similarity">
    <text evidence="1">Belongs to the GeBP family.</text>
</comment>
<dbReference type="InterPro" id="IPR007592">
    <property type="entry name" value="GEBP"/>
</dbReference>
<dbReference type="PANTHER" id="PTHR31662">
    <property type="entry name" value="BNAANNG10740D PROTEIN-RELATED"/>
    <property type="match status" value="1"/>
</dbReference>
<feature type="compositionally biased region" description="Polar residues" evidence="2">
    <location>
        <begin position="254"/>
        <end position="270"/>
    </location>
</feature>
<dbReference type="InterPro" id="IPR053932">
    <property type="entry name" value="GeBP-like_DBD"/>
</dbReference>
<sequence length="363" mass="41367">MGCREETESSTAESYLSSSLKRQCCFLPARLTPRCHKQANRNRNRSMARKRKLPVRISLPPVVPSEEEEEEENHSNSWTQEEEEVPNYASQAKSSKTKARATLVAKSKAKAPPAFTSPPPKRATASKRGAQVESPTTGKSKRPKNDVVQAEDDHITNTNFMPVWTKPDEIILLQGLVRFEAEKHAYCNARDAQEFLDFIKKSLSFDASVAQLRDKVSRLKKKYVHGKWMPTQDQHERQAYDLCHRIWGHNGDNTSLPTSNGIASPRVSTRSKGKLQPEVEVKASASGQVAEKDGWNGLRMAELEDFVMKKALELTEAEDRAQLEETWKEIDVEGLRWFLKKISFLKQQTKRERQRWRCGFAGK</sequence>
<evidence type="ECO:0000259" key="3">
    <source>
        <dbReference type="Pfam" id="PF04504"/>
    </source>
</evidence>
<organism evidence="4 5">
    <name type="scientific">Turnera subulata</name>
    <dbReference type="NCBI Taxonomy" id="218843"/>
    <lineage>
        <taxon>Eukaryota</taxon>
        <taxon>Viridiplantae</taxon>
        <taxon>Streptophyta</taxon>
        <taxon>Embryophyta</taxon>
        <taxon>Tracheophyta</taxon>
        <taxon>Spermatophyta</taxon>
        <taxon>Magnoliopsida</taxon>
        <taxon>eudicotyledons</taxon>
        <taxon>Gunneridae</taxon>
        <taxon>Pentapetalae</taxon>
        <taxon>rosids</taxon>
        <taxon>fabids</taxon>
        <taxon>Malpighiales</taxon>
        <taxon>Passifloraceae</taxon>
        <taxon>Turnera</taxon>
    </lineage>
</organism>
<evidence type="ECO:0000256" key="1">
    <source>
        <dbReference type="ARBA" id="ARBA00010820"/>
    </source>
</evidence>
<dbReference type="PANTHER" id="PTHR31662:SF33">
    <property type="entry name" value="DNA-BINDING STOREKEEPER PROTEIN TRANSCRIPTIONAL REGULATOR-LIKE PROTEIN"/>
    <property type="match status" value="1"/>
</dbReference>
<feature type="domain" description="Glabrous enhancer-binding protein-like DBD" evidence="3">
    <location>
        <begin position="162"/>
        <end position="248"/>
    </location>
</feature>
<gene>
    <name evidence="4" type="ORF">Tsubulata_001864</name>
</gene>
<reference evidence="4" key="1">
    <citation type="submission" date="2022-02" db="EMBL/GenBank/DDBJ databases">
        <authorList>
            <person name="Henning P.M."/>
            <person name="McCubbin A.G."/>
            <person name="Shore J.S."/>
        </authorList>
    </citation>
    <scope>NUCLEOTIDE SEQUENCE</scope>
    <source>
        <strain evidence="4">F60SS</strain>
        <tissue evidence="4">Leaves</tissue>
    </source>
</reference>
<dbReference type="EMBL" id="JAKUCV010005750">
    <property type="protein sequence ID" value="KAJ4830023.1"/>
    <property type="molecule type" value="Genomic_DNA"/>
</dbReference>
<keyword evidence="5" id="KW-1185">Reference proteome</keyword>
<name>A0A9Q0J696_9ROSI</name>
<feature type="region of interest" description="Disordered" evidence="2">
    <location>
        <begin position="36"/>
        <end position="147"/>
    </location>
</feature>
<evidence type="ECO:0000256" key="2">
    <source>
        <dbReference type="SAM" id="MobiDB-lite"/>
    </source>
</evidence>
<dbReference type="Proteomes" id="UP001141552">
    <property type="component" value="Unassembled WGS sequence"/>
</dbReference>
<feature type="compositionally biased region" description="Basic residues" evidence="2">
    <location>
        <begin position="36"/>
        <end position="54"/>
    </location>
</feature>
<dbReference type="GO" id="GO:0006355">
    <property type="term" value="P:regulation of DNA-templated transcription"/>
    <property type="evidence" value="ECO:0007669"/>
    <property type="project" value="InterPro"/>
</dbReference>
<evidence type="ECO:0000313" key="5">
    <source>
        <dbReference type="Proteomes" id="UP001141552"/>
    </source>
</evidence>
<dbReference type="GO" id="GO:0005634">
    <property type="term" value="C:nucleus"/>
    <property type="evidence" value="ECO:0007669"/>
    <property type="project" value="TreeGrafter"/>
</dbReference>